<sequence>MLILAVDTATPDLIVGVVSTETGAAVAEAFEPHVKGHNELLVPTINKVLAEAGCEYADLGGIVVGVGPGPFTGLRVGMVTAAAIGHARGIPVWGVCTHDAIAATMQLEGSALVATDARRREIYWAAYADGARTSGPDVVRPGNLDSPLTECVVIPEKLATQLPEQWQQVPTREPKLSAAGLVATADLNSEPGPLEPLYLRRPDAVPPKQQPKSAAIPDVAL</sequence>
<dbReference type="NCBIfam" id="TIGR03725">
    <property type="entry name" value="T6A_YeaZ"/>
    <property type="match status" value="1"/>
</dbReference>
<accession>A0A2A9DMN1</accession>
<feature type="domain" description="Gcp-like" evidence="2">
    <location>
        <begin position="35"/>
        <end position="145"/>
    </location>
</feature>
<evidence type="ECO:0000313" key="4">
    <source>
        <dbReference type="Proteomes" id="UP000221653"/>
    </source>
</evidence>
<dbReference type="Proteomes" id="UP000221653">
    <property type="component" value="Unassembled WGS sequence"/>
</dbReference>
<gene>
    <name evidence="3" type="ORF">ATK06_0230</name>
</gene>
<keyword evidence="4" id="KW-1185">Reference proteome</keyword>
<dbReference type="PANTHER" id="PTHR11735">
    <property type="entry name" value="TRNA N6-ADENOSINE THREONYLCARBAMOYLTRANSFERASE"/>
    <property type="match status" value="1"/>
</dbReference>
<comment type="caution">
    <text evidence="3">The sequence shown here is derived from an EMBL/GenBank/DDBJ whole genome shotgun (WGS) entry which is preliminary data.</text>
</comment>
<dbReference type="GO" id="GO:0002949">
    <property type="term" value="P:tRNA threonylcarbamoyladenosine modification"/>
    <property type="evidence" value="ECO:0007669"/>
    <property type="project" value="InterPro"/>
</dbReference>
<dbReference type="Pfam" id="PF00814">
    <property type="entry name" value="TsaD"/>
    <property type="match status" value="1"/>
</dbReference>
<reference evidence="3 4" key="1">
    <citation type="submission" date="2017-10" db="EMBL/GenBank/DDBJ databases">
        <title>Sequencing the genomes of 1000 actinobacteria strains.</title>
        <authorList>
            <person name="Klenk H.-P."/>
        </authorList>
    </citation>
    <scope>NUCLEOTIDE SEQUENCE [LARGE SCALE GENOMIC DNA]</scope>
    <source>
        <strain evidence="3 4">DSM 20688</strain>
    </source>
</reference>
<dbReference type="InterPro" id="IPR022496">
    <property type="entry name" value="T6A_TsaB"/>
</dbReference>
<evidence type="ECO:0000259" key="2">
    <source>
        <dbReference type="Pfam" id="PF00814"/>
    </source>
</evidence>
<name>A0A2A9DMN1_9CORY</name>
<dbReference type="InterPro" id="IPR000905">
    <property type="entry name" value="Gcp-like_dom"/>
</dbReference>
<evidence type="ECO:0000313" key="3">
    <source>
        <dbReference type="EMBL" id="PFG27180.1"/>
    </source>
</evidence>
<feature type="region of interest" description="Disordered" evidence="1">
    <location>
        <begin position="184"/>
        <end position="221"/>
    </location>
</feature>
<protein>
    <submittedName>
        <fullName evidence="3">tRNA threonylcarbamoyl adenosine modification protein YeaZ</fullName>
    </submittedName>
</protein>
<dbReference type="PANTHER" id="PTHR11735:SF11">
    <property type="entry name" value="TRNA THREONYLCARBAMOYLADENOSINE BIOSYNTHESIS PROTEIN TSAB"/>
    <property type="match status" value="1"/>
</dbReference>
<dbReference type="AlphaFoldDB" id="A0A2A9DMN1"/>
<evidence type="ECO:0000256" key="1">
    <source>
        <dbReference type="SAM" id="MobiDB-lite"/>
    </source>
</evidence>
<dbReference type="STRING" id="1724.GCA_001044175_00350"/>
<dbReference type="Gene3D" id="3.30.420.40">
    <property type="match status" value="1"/>
</dbReference>
<organism evidence="3 4">
    <name type="scientific">Corynebacterium renale</name>
    <dbReference type="NCBI Taxonomy" id="1724"/>
    <lineage>
        <taxon>Bacteria</taxon>
        <taxon>Bacillati</taxon>
        <taxon>Actinomycetota</taxon>
        <taxon>Actinomycetes</taxon>
        <taxon>Mycobacteriales</taxon>
        <taxon>Corynebacteriaceae</taxon>
        <taxon>Corynebacterium</taxon>
    </lineage>
</organism>
<proteinExistence type="predicted"/>
<dbReference type="RefSeq" id="WP_048381536.1">
    <property type="nucleotide sequence ID" value="NZ_LDYE01000011.1"/>
</dbReference>
<dbReference type="InterPro" id="IPR043129">
    <property type="entry name" value="ATPase_NBD"/>
</dbReference>
<dbReference type="SUPFAM" id="SSF53067">
    <property type="entry name" value="Actin-like ATPase domain"/>
    <property type="match status" value="2"/>
</dbReference>
<dbReference type="GO" id="GO:0005829">
    <property type="term" value="C:cytosol"/>
    <property type="evidence" value="ECO:0007669"/>
    <property type="project" value="TreeGrafter"/>
</dbReference>
<dbReference type="EMBL" id="PDJF01000001">
    <property type="protein sequence ID" value="PFG27180.1"/>
    <property type="molecule type" value="Genomic_DNA"/>
</dbReference>
<dbReference type="OrthoDB" id="9809995at2"/>